<evidence type="ECO:0000313" key="3">
    <source>
        <dbReference type="Proteomes" id="UP001151760"/>
    </source>
</evidence>
<proteinExistence type="predicted"/>
<dbReference type="PANTHER" id="PTHR31635:SF196">
    <property type="entry name" value="REVERSE TRANSCRIPTASE DOMAIN-CONTAINING PROTEIN-RELATED"/>
    <property type="match status" value="1"/>
</dbReference>
<dbReference type="InterPro" id="IPR043502">
    <property type="entry name" value="DNA/RNA_pol_sf"/>
</dbReference>
<keyword evidence="2" id="KW-0695">RNA-directed DNA polymerase</keyword>
<comment type="caution">
    <text evidence="2">The sequence shown here is derived from an EMBL/GenBank/DDBJ whole genome shotgun (WGS) entry which is preliminary data.</text>
</comment>
<feature type="domain" description="Reverse transcriptase" evidence="1">
    <location>
        <begin position="183"/>
        <end position="458"/>
    </location>
</feature>
<reference evidence="2" key="1">
    <citation type="journal article" date="2022" name="Int. J. Mol. Sci.">
        <title>Draft Genome of Tanacetum Coccineum: Genomic Comparison of Closely Related Tanacetum-Family Plants.</title>
        <authorList>
            <person name="Yamashiro T."/>
            <person name="Shiraishi A."/>
            <person name="Nakayama K."/>
            <person name="Satake H."/>
        </authorList>
    </citation>
    <scope>NUCLEOTIDE SEQUENCE</scope>
</reference>
<evidence type="ECO:0000259" key="1">
    <source>
        <dbReference type="PROSITE" id="PS50878"/>
    </source>
</evidence>
<gene>
    <name evidence="2" type="ORF">Tco_1005203</name>
</gene>
<dbReference type="PANTHER" id="PTHR31635">
    <property type="entry name" value="REVERSE TRANSCRIPTASE DOMAIN-CONTAINING PROTEIN-RELATED"/>
    <property type="match status" value="1"/>
</dbReference>
<protein>
    <submittedName>
        <fullName evidence="2">RNA-directed DNA polymerase, eukaryota, reverse transcriptase zinc-binding domain protein</fullName>
    </submittedName>
</protein>
<organism evidence="2 3">
    <name type="scientific">Tanacetum coccineum</name>
    <dbReference type="NCBI Taxonomy" id="301880"/>
    <lineage>
        <taxon>Eukaryota</taxon>
        <taxon>Viridiplantae</taxon>
        <taxon>Streptophyta</taxon>
        <taxon>Embryophyta</taxon>
        <taxon>Tracheophyta</taxon>
        <taxon>Spermatophyta</taxon>
        <taxon>Magnoliopsida</taxon>
        <taxon>eudicotyledons</taxon>
        <taxon>Gunneridae</taxon>
        <taxon>Pentapetalae</taxon>
        <taxon>asterids</taxon>
        <taxon>campanulids</taxon>
        <taxon>Asterales</taxon>
        <taxon>Asteraceae</taxon>
        <taxon>Asteroideae</taxon>
        <taxon>Anthemideae</taxon>
        <taxon>Anthemidinae</taxon>
        <taxon>Tanacetum</taxon>
    </lineage>
</organism>
<dbReference type="GO" id="GO:0003964">
    <property type="term" value="F:RNA-directed DNA polymerase activity"/>
    <property type="evidence" value="ECO:0007669"/>
    <property type="project" value="UniProtKB-KW"/>
</dbReference>
<name>A0ABQ5FEE0_9ASTR</name>
<dbReference type="Proteomes" id="UP001151760">
    <property type="component" value="Unassembled WGS sequence"/>
</dbReference>
<accession>A0ABQ5FEE0</accession>
<evidence type="ECO:0000313" key="2">
    <source>
        <dbReference type="EMBL" id="GJT61670.1"/>
    </source>
</evidence>
<dbReference type="InterPro" id="IPR000477">
    <property type="entry name" value="RT_dom"/>
</dbReference>
<feature type="non-terminal residue" evidence="2">
    <location>
        <position position="528"/>
    </location>
</feature>
<keyword evidence="2" id="KW-0548">Nucleotidyltransferase</keyword>
<dbReference type="EMBL" id="BQNB010017309">
    <property type="protein sequence ID" value="GJT61670.1"/>
    <property type="molecule type" value="Genomic_DNA"/>
</dbReference>
<dbReference type="SUPFAM" id="SSF56672">
    <property type="entry name" value="DNA/RNA polymerases"/>
    <property type="match status" value="1"/>
</dbReference>
<dbReference type="Pfam" id="PF00078">
    <property type="entry name" value="RVT_1"/>
    <property type="match status" value="1"/>
</dbReference>
<dbReference type="PROSITE" id="PS50878">
    <property type="entry name" value="RT_POL"/>
    <property type="match status" value="1"/>
</dbReference>
<keyword evidence="3" id="KW-1185">Reference proteome</keyword>
<keyword evidence="2" id="KW-0808">Transferase</keyword>
<dbReference type="CDD" id="cd01650">
    <property type="entry name" value="RT_nLTR_like"/>
    <property type="match status" value="1"/>
</dbReference>
<sequence length="528" mass="60856">MSNLDRFFITEGVALVFLNISSIALDNTVSYHRPILLTQTTIDKGVADSDDLASRSRARANLNSLEVKDMKDISQKSKIKWSIEGDENSSFYHGILNSKRGYLAIRSIKWEGEWILMLVSPTYKSLNEQQGDDLTSSISMEEFKKAVWSSGNDKAPGPDGFTFSLIKRYWDIFKNDVFNHVLEFFSTGFIPSRCNSSYITLIPKVINPMYVGDYHPISLIGIQYKIIAKIMAIRLAKVIDSVVSMEQTAFIKGRQILDGPMMVNEIIGWYKKKKKRAMILKVDFEKSFDSLSWEFLDRTMEFMCFPKKWRDWIHACLHSARASILINGSPTKEFRLDRGLRQGDPLSPFLFIISMEGLHVAIEDAKNAGLFHGLRIGNDCLHLSHLLYADDVMFMGEWSHSNVQNLLMILHYFFMSLGLKINLHKSNIYVIEVTTNDVSSLASDFVIQPYHGGLGIGSLEAFNIALLLKWWWRKFWEDYLVDGIILSRQYTHLYALEIHKHCMVAENWNNGDWFWSWRRQIRGGYEQA</sequence>
<reference evidence="2" key="2">
    <citation type="submission" date="2022-01" db="EMBL/GenBank/DDBJ databases">
        <authorList>
            <person name="Yamashiro T."/>
            <person name="Shiraishi A."/>
            <person name="Satake H."/>
            <person name="Nakayama K."/>
        </authorList>
    </citation>
    <scope>NUCLEOTIDE SEQUENCE</scope>
</reference>